<reference evidence="2 3" key="1">
    <citation type="submission" date="2021-02" db="EMBL/GenBank/DDBJ databases">
        <title>Variation within the Batrachochytrium salamandrivorans European outbreak.</title>
        <authorList>
            <person name="Kelly M."/>
            <person name="Pasmans F."/>
            <person name="Shea T.P."/>
            <person name="Munoz J.F."/>
            <person name="Carranza S."/>
            <person name="Cuomo C.A."/>
            <person name="Martel A."/>
        </authorList>
    </citation>
    <scope>NUCLEOTIDE SEQUENCE [LARGE SCALE GENOMIC DNA]</scope>
    <source>
        <strain evidence="2 3">AMFP18/2</strain>
    </source>
</reference>
<evidence type="ECO:0000313" key="2">
    <source>
        <dbReference type="EMBL" id="KAH6598384.1"/>
    </source>
</evidence>
<accession>A0ABQ8FKE4</accession>
<feature type="region of interest" description="Disordered" evidence="1">
    <location>
        <begin position="67"/>
        <end position="123"/>
    </location>
</feature>
<feature type="compositionally biased region" description="Basic and acidic residues" evidence="1">
    <location>
        <begin position="96"/>
        <end position="105"/>
    </location>
</feature>
<gene>
    <name evidence="2" type="ORF">BASA50_003805</name>
</gene>
<feature type="region of interest" description="Disordered" evidence="1">
    <location>
        <begin position="169"/>
        <end position="194"/>
    </location>
</feature>
<keyword evidence="3" id="KW-1185">Reference proteome</keyword>
<evidence type="ECO:0000256" key="1">
    <source>
        <dbReference type="SAM" id="MobiDB-lite"/>
    </source>
</evidence>
<name>A0ABQ8FKE4_9FUNG</name>
<organism evidence="2 3">
    <name type="scientific">Batrachochytrium salamandrivorans</name>
    <dbReference type="NCBI Taxonomy" id="1357716"/>
    <lineage>
        <taxon>Eukaryota</taxon>
        <taxon>Fungi</taxon>
        <taxon>Fungi incertae sedis</taxon>
        <taxon>Chytridiomycota</taxon>
        <taxon>Chytridiomycota incertae sedis</taxon>
        <taxon>Chytridiomycetes</taxon>
        <taxon>Rhizophydiales</taxon>
        <taxon>Rhizophydiales incertae sedis</taxon>
        <taxon>Batrachochytrium</taxon>
    </lineage>
</organism>
<evidence type="ECO:0000313" key="3">
    <source>
        <dbReference type="Proteomes" id="UP001648503"/>
    </source>
</evidence>
<dbReference type="EMBL" id="JAFCIX010000110">
    <property type="protein sequence ID" value="KAH6598384.1"/>
    <property type="molecule type" value="Genomic_DNA"/>
</dbReference>
<protein>
    <submittedName>
        <fullName evidence="2">Uncharacterized protein</fullName>
    </submittedName>
</protein>
<comment type="caution">
    <text evidence="2">The sequence shown here is derived from an EMBL/GenBank/DDBJ whole genome shotgun (WGS) entry which is preliminary data.</text>
</comment>
<dbReference type="Proteomes" id="UP001648503">
    <property type="component" value="Unassembled WGS sequence"/>
</dbReference>
<proteinExistence type="predicted"/>
<sequence>MSKQPEVLVELEALKRHSFRAFTAIVTRIIDAEGAPQQQRQIQHSVTQEALDCDIGLLADSINRSSPFVRRDPVRPSRLSTPGEDLERLPSVAAHSDLDSNDRGGDTTIQVSESDHDNSSNCIATTPLLAAPLTGRRRRSINEAASDIVHRVRRLSASASSGWTLPGLLSSAGSKAKPPSSPSPPPKDNSDGTDLLQVMSDHNIALLLGAFCKAIFQFLEEEPAVASVQSVALPLVVRSCSSAAVPDSIPKSELKTVDSYQLPALVLDDRLAIPGDTPSGLMDLSYSPADTHTSPVTTTTPQDVALTVQLPAAAAAHSDASQNQFGQIAVSIETIQSAFASNTLSGLSESKRLLWDEIVTLLPVVYQMSRLHAMQIERLALASSAASISPATGSTLNDLTAPPDLSKRRSLDLSEILAMCPDGAPHYPGVDELTKVIKAIDHICNIAPRMDNQTVSLSDSKRRDISAAQLIGLIERLNRGAAHYADQRACSTTKLSTLNFSWMLLLRALSGD</sequence>